<keyword evidence="10" id="KW-0234">DNA repair</keyword>
<keyword evidence="6" id="KW-0677">Repeat</keyword>
<dbReference type="SUPFAM" id="SSF52113">
    <property type="entry name" value="BRCT domain"/>
    <property type="match status" value="2"/>
</dbReference>
<dbReference type="Gene3D" id="3.30.40.10">
    <property type="entry name" value="Zinc/RING finger domain, C3HC4 (zinc finger)"/>
    <property type="match status" value="1"/>
</dbReference>
<evidence type="ECO:0000256" key="7">
    <source>
        <dbReference type="ARBA" id="ARBA00022763"/>
    </source>
</evidence>
<feature type="compositionally biased region" description="Polar residues" evidence="13">
    <location>
        <begin position="273"/>
        <end position="300"/>
    </location>
</feature>
<dbReference type="GO" id="GO:0005634">
    <property type="term" value="C:nucleus"/>
    <property type="evidence" value="ECO:0007669"/>
    <property type="project" value="UniProtKB-SubCell"/>
</dbReference>
<evidence type="ECO:0000256" key="9">
    <source>
        <dbReference type="ARBA" id="ARBA00022833"/>
    </source>
</evidence>
<evidence type="ECO:0000256" key="8">
    <source>
        <dbReference type="ARBA" id="ARBA00022771"/>
    </source>
</evidence>
<dbReference type="GO" id="GO:0008270">
    <property type="term" value="F:zinc ion binding"/>
    <property type="evidence" value="ECO:0007669"/>
    <property type="project" value="UniProtKB-KW"/>
</dbReference>
<dbReference type="PANTHER" id="PTHR13763:SF0">
    <property type="entry name" value="BREAST CANCER TYPE 1 SUSCEPTIBILITY PROTEIN"/>
    <property type="match status" value="1"/>
</dbReference>
<feature type="domain" description="RING-type" evidence="14">
    <location>
        <begin position="20"/>
        <end position="59"/>
    </location>
</feature>
<name>A0AAD7Y547_9FUNG</name>
<evidence type="ECO:0000256" key="4">
    <source>
        <dbReference type="ARBA" id="ARBA00017887"/>
    </source>
</evidence>
<evidence type="ECO:0000256" key="11">
    <source>
        <dbReference type="ARBA" id="ARBA00023242"/>
    </source>
</evidence>
<evidence type="ECO:0000256" key="1">
    <source>
        <dbReference type="ARBA" id="ARBA00001798"/>
    </source>
</evidence>
<evidence type="ECO:0000256" key="6">
    <source>
        <dbReference type="ARBA" id="ARBA00022737"/>
    </source>
</evidence>
<feature type="region of interest" description="Disordered" evidence="13">
    <location>
        <begin position="219"/>
        <end position="362"/>
    </location>
</feature>
<feature type="compositionally biased region" description="Low complexity" evidence="13">
    <location>
        <begin position="230"/>
        <end position="241"/>
    </location>
</feature>
<dbReference type="InterPro" id="IPR031099">
    <property type="entry name" value="BRCA1-associated"/>
</dbReference>
<accession>A0AAD7Y547</accession>
<reference evidence="17 18" key="1">
    <citation type="submission" date="2023-03" db="EMBL/GenBank/DDBJ databases">
        <title>Genome sequence of Lichtheimia ornata CBS 291.66.</title>
        <authorList>
            <person name="Mohabir J.T."/>
            <person name="Shea T.P."/>
            <person name="Kurbessoian T."/>
            <person name="Berby B."/>
            <person name="Fontaine J."/>
            <person name="Livny J."/>
            <person name="Gnirke A."/>
            <person name="Stajich J.E."/>
            <person name="Cuomo C.A."/>
        </authorList>
    </citation>
    <scope>NUCLEOTIDE SEQUENCE [LARGE SCALE GENOMIC DNA]</scope>
    <source>
        <strain evidence="17">CBS 291.66</strain>
    </source>
</reference>
<dbReference type="PROSITE" id="PS00518">
    <property type="entry name" value="ZF_RING_1"/>
    <property type="match status" value="1"/>
</dbReference>
<dbReference type="GO" id="GO:0000724">
    <property type="term" value="P:double-strand break repair via homologous recombination"/>
    <property type="evidence" value="ECO:0007669"/>
    <property type="project" value="TreeGrafter"/>
</dbReference>
<keyword evidence="8 12" id="KW-0863">Zinc-finger</keyword>
<dbReference type="GO" id="GO:0045944">
    <property type="term" value="P:positive regulation of transcription by RNA polymerase II"/>
    <property type="evidence" value="ECO:0007669"/>
    <property type="project" value="TreeGrafter"/>
</dbReference>
<dbReference type="GO" id="GO:0061630">
    <property type="term" value="F:ubiquitin protein ligase activity"/>
    <property type="evidence" value="ECO:0007669"/>
    <property type="project" value="UniProtKB-EC"/>
</dbReference>
<dbReference type="Pfam" id="PF14835">
    <property type="entry name" value="zf-RING_6"/>
    <property type="match status" value="1"/>
</dbReference>
<protein>
    <recommendedName>
        <fullName evidence="4">RanBP-type and C3HC4-type zinc finger-containing protein 1</fullName>
        <ecNumber evidence="3">2.3.2.31</ecNumber>
    </recommendedName>
</protein>
<comment type="subcellular location">
    <subcellularLocation>
        <location evidence="2">Nucleus</location>
    </subcellularLocation>
</comment>
<feature type="compositionally biased region" description="Basic and acidic residues" evidence="13">
    <location>
        <begin position="307"/>
        <end position="322"/>
    </location>
</feature>
<feature type="compositionally biased region" description="Acidic residues" evidence="13">
    <location>
        <begin position="248"/>
        <end position="265"/>
    </location>
</feature>
<evidence type="ECO:0000259" key="14">
    <source>
        <dbReference type="PROSITE" id="PS50089"/>
    </source>
</evidence>
<keyword evidence="5" id="KW-0479">Metal-binding</keyword>
<feature type="region of interest" description="Disordered" evidence="13">
    <location>
        <begin position="90"/>
        <end position="135"/>
    </location>
</feature>
<dbReference type="InterPro" id="IPR017907">
    <property type="entry name" value="Znf_RING_CS"/>
</dbReference>
<organism evidence="17 18">
    <name type="scientific">Lichtheimia ornata</name>
    <dbReference type="NCBI Taxonomy" id="688661"/>
    <lineage>
        <taxon>Eukaryota</taxon>
        <taxon>Fungi</taxon>
        <taxon>Fungi incertae sedis</taxon>
        <taxon>Mucoromycota</taxon>
        <taxon>Mucoromycotina</taxon>
        <taxon>Mucoromycetes</taxon>
        <taxon>Mucorales</taxon>
        <taxon>Lichtheimiaceae</taxon>
        <taxon>Lichtheimia</taxon>
    </lineage>
</organism>
<dbReference type="InterPro" id="IPR039503">
    <property type="entry name" value="BARD1_Znf-RING"/>
</dbReference>
<evidence type="ECO:0000259" key="16">
    <source>
        <dbReference type="PROSITE" id="PS50199"/>
    </source>
</evidence>
<dbReference type="RefSeq" id="XP_058348867.1">
    <property type="nucleotide sequence ID" value="XM_058480344.1"/>
</dbReference>
<dbReference type="InterPro" id="IPR001876">
    <property type="entry name" value="Znf_RanBP2"/>
</dbReference>
<gene>
    <name evidence="17" type="ORF">O0I10_000230</name>
</gene>
<dbReference type="PROSITE" id="PS50199">
    <property type="entry name" value="ZF_RANBP2_2"/>
    <property type="match status" value="1"/>
</dbReference>
<evidence type="ECO:0000256" key="3">
    <source>
        <dbReference type="ARBA" id="ARBA00012251"/>
    </source>
</evidence>
<dbReference type="Gene3D" id="3.40.50.10190">
    <property type="entry name" value="BRCT domain"/>
    <property type="match status" value="2"/>
</dbReference>
<dbReference type="SUPFAM" id="SSF57850">
    <property type="entry name" value="RING/U-box"/>
    <property type="match status" value="1"/>
</dbReference>
<keyword evidence="11" id="KW-0539">Nucleus</keyword>
<feature type="compositionally biased region" description="Low complexity" evidence="13">
    <location>
        <begin position="330"/>
        <end position="348"/>
    </location>
</feature>
<evidence type="ECO:0000256" key="12">
    <source>
        <dbReference type="PROSITE-ProRule" id="PRU00322"/>
    </source>
</evidence>
<dbReference type="SMART" id="SM00292">
    <property type="entry name" value="BRCT"/>
    <property type="match status" value="2"/>
</dbReference>
<dbReference type="Proteomes" id="UP001234581">
    <property type="component" value="Unassembled WGS sequence"/>
</dbReference>
<evidence type="ECO:0000256" key="5">
    <source>
        <dbReference type="ARBA" id="ARBA00022723"/>
    </source>
</evidence>
<feature type="domain" description="RanBP2-type" evidence="16">
    <location>
        <begin position="363"/>
        <end position="392"/>
    </location>
</feature>
<dbReference type="PROSITE" id="PS50089">
    <property type="entry name" value="ZF_RING_2"/>
    <property type="match status" value="1"/>
</dbReference>
<dbReference type="EC" id="2.3.2.31" evidence="3"/>
<dbReference type="GeneID" id="83207652"/>
<feature type="domain" description="BRCT" evidence="15">
    <location>
        <begin position="492"/>
        <end position="544"/>
    </location>
</feature>
<dbReference type="SMART" id="SM00184">
    <property type="entry name" value="RING"/>
    <property type="match status" value="1"/>
</dbReference>
<keyword evidence="18" id="KW-1185">Reference proteome</keyword>
<dbReference type="PROSITE" id="PS50172">
    <property type="entry name" value="BRCT"/>
    <property type="match status" value="1"/>
</dbReference>
<dbReference type="EMBL" id="JARTCD010000001">
    <property type="protein sequence ID" value="KAJ8663955.1"/>
    <property type="molecule type" value="Genomic_DNA"/>
</dbReference>
<dbReference type="PANTHER" id="PTHR13763">
    <property type="entry name" value="BREAST CANCER TYPE 1 SUSCEPTIBILITY PROTEIN BRCA1"/>
    <property type="match status" value="1"/>
</dbReference>
<dbReference type="Gene3D" id="4.10.1060.10">
    <property type="entry name" value="Zinc finger, RanBP2-type"/>
    <property type="match status" value="1"/>
</dbReference>
<evidence type="ECO:0000256" key="2">
    <source>
        <dbReference type="ARBA" id="ARBA00004123"/>
    </source>
</evidence>
<dbReference type="AlphaFoldDB" id="A0AAD7Y547"/>
<evidence type="ECO:0000313" key="18">
    <source>
        <dbReference type="Proteomes" id="UP001234581"/>
    </source>
</evidence>
<dbReference type="SUPFAM" id="SSF90209">
    <property type="entry name" value="Ran binding protein zinc finger-like"/>
    <property type="match status" value="1"/>
</dbReference>
<comment type="catalytic activity">
    <reaction evidence="1">
        <text>[E2 ubiquitin-conjugating enzyme]-S-ubiquitinyl-L-cysteine + [acceptor protein]-L-lysine = [E2 ubiquitin-conjugating enzyme]-L-cysteine + [acceptor protein]-N(6)-ubiquitinyl-L-lysine.</text>
        <dbReference type="EC" id="2.3.2.31"/>
    </reaction>
</comment>
<dbReference type="PROSITE" id="PS01358">
    <property type="entry name" value="ZF_RANBP2_1"/>
    <property type="match status" value="1"/>
</dbReference>
<evidence type="ECO:0000256" key="13">
    <source>
        <dbReference type="SAM" id="MobiDB-lite"/>
    </source>
</evidence>
<dbReference type="InterPro" id="IPR001357">
    <property type="entry name" value="BRCT_dom"/>
</dbReference>
<evidence type="ECO:0000259" key="15">
    <source>
        <dbReference type="PROSITE" id="PS50172"/>
    </source>
</evidence>
<dbReference type="InterPro" id="IPR036443">
    <property type="entry name" value="Znf_RanBP2_sf"/>
</dbReference>
<dbReference type="InterPro" id="IPR013083">
    <property type="entry name" value="Znf_RING/FYVE/PHD"/>
</dbReference>
<dbReference type="InterPro" id="IPR001841">
    <property type="entry name" value="Znf_RING"/>
</dbReference>
<dbReference type="InterPro" id="IPR036420">
    <property type="entry name" value="BRCT_dom_sf"/>
</dbReference>
<keyword evidence="7" id="KW-0227">DNA damage</keyword>
<comment type="caution">
    <text evidence="17">The sequence shown here is derived from an EMBL/GenBank/DDBJ whole genome shotgun (WGS) entry which is preliminary data.</text>
</comment>
<proteinExistence type="predicted"/>
<keyword evidence="9" id="KW-0862">Zinc</keyword>
<sequence length="669" mass="75405">MSTSVDFLGSLLAIEKLMRCELCGGLVKNARTLNECGHRFCNNCIYDRIGTKRQCPTCHLPAIVKNMRPDPMHDTLVACVQKLKKLVNEQQLSQDSSNDEFAAPRPLTLEERARRRVAGSSSIDHSPPPRDATFDEIKNDEMDAQHDEEKKNQGSSIETSWNSNYSIDVEYHDDDAYVEPKPEPLSLSLSHLVNNNNDVDQQANSDDELLLDDDLPADEQYPQQQPARSTTTTTTPTTTTTAIKTNDTQEDEDEDDLRLDDDLPEDERYYPIPSTNNNASINIPSSQKKHVASNNHQPNIPTKKRSHHDDDQGSRPLEEKEQPCTPIPPSRTTTTTTISITTSSPSPRQQKRIRSISPPPHPRDRVWKCSTCSFQNELSHDSCVFCKHPRDDAPEKDREERISTLSLHPSTLSTNAYQSTQCSMIDNQILSYATQDIPSSSSTAASSLEPTRMVHVMFTGMTNDESQACIDLAGEKGLYMQIHQDTRNFDAVTHLVTTQDDQGLSPRTEKYLRGILAGIWIVNRSWIEESSEKGKWLAEEPYEVMGDTVAGKTHGPRRARQALAEDESPLFDGIRFCFFGKQFPNRDKMMHLCNLGGGQILARRPPADKTGVAHDHELTKRTINKDHVVIIIHEERRLNTKILASYQVRQLSWMLDCISCFARPVTADD</sequence>
<evidence type="ECO:0000313" key="17">
    <source>
        <dbReference type="EMBL" id="KAJ8663955.1"/>
    </source>
</evidence>
<evidence type="ECO:0000256" key="10">
    <source>
        <dbReference type="ARBA" id="ARBA00023204"/>
    </source>
</evidence>